<reference evidence="2" key="1">
    <citation type="journal article" date="2022" name="Mol. Ecol. Resour.">
        <title>The genomes of chicory, endive, great burdock and yacon provide insights into Asteraceae palaeo-polyploidization history and plant inulin production.</title>
        <authorList>
            <person name="Fan W."/>
            <person name="Wang S."/>
            <person name="Wang H."/>
            <person name="Wang A."/>
            <person name="Jiang F."/>
            <person name="Liu H."/>
            <person name="Zhao H."/>
            <person name="Xu D."/>
            <person name="Zhang Y."/>
        </authorList>
    </citation>
    <scope>NUCLEOTIDE SEQUENCE [LARGE SCALE GENOMIC DNA]</scope>
    <source>
        <strain evidence="2">cv. Niubang</strain>
    </source>
</reference>
<evidence type="ECO:0000313" key="2">
    <source>
        <dbReference type="Proteomes" id="UP001055879"/>
    </source>
</evidence>
<protein>
    <submittedName>
        <fullName evidence="1">Uncharacterized protein</fullName>
    </submittedName>
</protein>
<accession>A0ACB9DK07</accession>
<gene>
    <name evidence="1" type="ORF">L6452_09329</name>
</gene>
<proteinExistence type="predicted"/>
<evidence type="ECO:0000313" key="1">
    <source>
        <dbReference type="EMBL" id="KAI3746887.1"/>
    </source>
</evidence>
<comment type="caution">
    <text evidence="1">The sequence shown here is derived from an EMBL/GenBank/DDBJ whole genome shotgun (WGS) entry which is preliminary data.</text>
</comment>
<sequence length="78" mass="8838">MSPRLLAKGSCYNLLQLEGRINVEMPKSQVKSEVLILKFHARSGVKFLSEQQNLAERSTRLFLVDGYLQMGFGFESDS</sequence>
<reference evidence="1 2" key="2">
    <citation type="journal article" date="2022" name="Mol. Ecol. Resour.">
        <title>The genomes of chicory, endive, great burdock and yacon provide insights into Asteraceae paleo-polyploidization history and plant inulin production.</title>
        <authorList>
            <person name="Fan W."/>
            <person name="Wang S."/>
            <person name="Wang H."/>
            <person name="Wang A."/>
            <person name="Jiang F."/>
            <person name="Liu H."/>
            <person name="Zhao H."/>
            <person name="Xu D."/>
            <person name="Zhang Y."/>
        </authorList>
    </citation>
    <scope>NUCLEOTIDE SEQUENCE [LARGE SCALE GENOMIC DNA]</scope>
    <source>
        <strain evidence="2">cv. Niubang</strain>
    </source>
</reference>
<keyword evidence="2" id="KW-1185">Reference proteome</keyword>
<dbReference type="Proteomes" id="UP001055879">
    <property type="component" value="Linkage Group LG03"/>
</dbReference>
<dbReference type="EMBL" id="CM042049">
    <property type="protein sequence ID" value="KAI3746887.1"/>
    <property type="molecule type" value="Genomic_DNA"/>
</dbReference>
<name>A0ACB9DK07_ARCLA</name>
<organism evidence="1 2">
    <name type="scientific">Arctium lappa</name>
    <name type="common">Greater burdock</name>
    <name type="synonym">Lappa major</name>
    <dbReference type="NCBI Taxonomy" id="4217"/>
    <lineage>
        <taxon>Eukaryota</taxon>
        <taxon>Viridiplantae</taxon>
        <taxon>Streptophyta</taxon>
        <taxon>Embryophyta</taxon>
        <taxon>Tracheophyta</taxon>
        <taxon>Spermatophyta</taxon>
        <taxon>Magnoliopsida</taxon>
        <taxon>eudicotyledons</taxon>
        <taxon>Gunneridae</taxon>
        <taxon>Pentapetalae</taxon>
        <taxon>asterids</taxon>
        <taxon>campanulids</taxon>
        <taxon>Asterales</taxon>
        <taxon>Asteraceae</taxon>
        <taxon>Carduoideae</taxon>
        <taxon>Cardueae</taxon>
        <taxon>Arctiinae</taxon>
        <taxon>Arctium</taxon>
    </lineage>
</organism>